<dbReference type="RefSeq" id="WP_037464187.1">
    <property type="nucleotide sequence ID" value="NZ_BCZD01000024.1"/>
</dbReference>
<dbReference type="Proteomes" id="UP000024284">
    <property type="component" value="Unassembled WGS sequence"/>
</dbReference>
<dbReference type="STRING" id="76947.GCA_002080435_02610"/>
<name>A0A086PBL2_SPHHM</name>
<dbReference type="NCBIfam" id="NF047389">
    <property type="entry name" value="ATPase_Sll1717"/>
    <property type="match status" value="1"/>
</dbReference>
<gene>
    <name evidence="1" type="ORF">BV98_001492</name>
</gene>
<protein>
    <submittedName>
        <fullName evidence="1">ATPase</fullName>
    </submittedName>
</protein>
<keyword evidence="2" id="KW-1185">Reference proteome</keyword>
<accession>A0A086PBL2</accession>
<comment type="caution">
    <text evidence="1">The sequence shown here is derived from an EMBL/GenBank/DDBJ whole genome shotgun (WGS) entry which is preliminary data.</text>
</comment>
<sequence>MAILDEVAAWKLEAADEDSKRYFYHIGEVRDLENGSKSYVIGRKGTGKTAICKYFETTEDYNRFCIKLSFKEFPFNLLYGLEDKDYTRPSQYISLWKYFIYNSILKMMATNAAVDSSTRGRLSAIYPTDSFDYMSSVIQKWTKKSMGLAILGVSGQSATDRQIQKLEDIWQELIPAMEKIITDHVDGSKYYVVFDELDEDYRNYWEEDSRSKYISLVTSLFKAVSNVKRVFSERNIGIHPIVFLRDDIYELLSDPDKNKWEDQKISLNWKREKIKHMLGFRISRSFDEHSDYFNFDIMFPRILQHKTVNLNSNRIVNVFDFIYELTHSRPRDFVRFLRDCAKSSIEQGHKLITSDTVRGIDSEYSNHLRQELINEVSGVIPDINNILSVIGATHNQRFSPDKFIELIENYAKSNDCDNYTKNLGPLYIAKILFHFSIIGNAPRSSGNRPVYKFQREYLTLNNNEPIVVHRGLLRTLGLQ</sequence>
<dbReference type="EMBL" id="JFZA02000011">
    <property type="protein sequence ID" value="KFG90780.1"/>
    <property type="molecule type" value="Genomic_DNA"/>
</dbReference>
<dbReference type="OrthoDB" id="9179688at2"/>
<dbReference type="Gene3D" id="3.40.50.300">
    <property type="entry name" value="P-loop containing nucleotide triphosphate hydrolases"/>
    <property type="match status" value="1"/>
</dbReference>
<dbReference type="AlphaFoldDB" id="A0A086PBL2"/>
<dbReference type="PATRIC" id="fig|1219045.3.peg.1522"/>
<dbReference type="eggNOG" id="COG3613">
    <property type="taxonomic scope" value="Bacteria"/>
</dbReference>
<proteinExistence type="predicted"/>
<dbReference type="SUPFAM" id="SSF52540">
    <property type="entry name" value="P-loop containing nucleoside triphosphate hydrolases"/>
    <property type="match status" value="1"/>
</dbReference>
<evidence type="ECO:0000313" key="1">
    <source>
        <dbReference type="EMBL" id="KFG90780.1"/>
    </source>
</evidence>
<organism evidence="1 2">
    <name type="scientific">Sphingobium herbicidovorans (strain ATCC 700291 / DSM 11019 / CCUG 56400 / KCTC 2939 / LMG 18315 / NBRC 16415 / MH)</name>
    <name type="common">Sphingomonas herbicidovorans</name>
    <dbReference type="NCBI Taxonomy" id="1219045"/>
    <lineage>
        <taxon>Bacteria</taxon>
        <taxon>Pseudomonadati</taxon>
        <taxon>Pseudomonadota</taxon>
        <taxon>Alphaproteobacteria</taxon>
        <taxon>Sphingomonadales</taxon>
        <taxon>Sphingomonadaceae</taxon>
        <taxon>Sphingobium</taxon>
    </lineage>
</organism>
<reference evidence="1" key="1">
    <citation type="submission" date="2014-08" db="EMBL/GenBank/DDBJ databases">
        <title>Draft genome sequences of Sphingobium herbicidovorans.</title>
        <authorList>
            <person name="Gan H.M."/>
            <person name="Gan H.Y."/>
            <person name="Savka M.A."/>
        </authorList>
    </citation>
    <scope>NUCLEOTIDE SEQUENCE [LARGE SCALE GENOMIC DNA]</scope>
    <source>
        <strain evidence="1">NBRC 16415</strain>
    </source>
</reference>
<evidence type="ECO:0000313" key="2">
    <source>
        <dbReference type="Proteomes" id="UP000024284"/>
    </source>
</evidence>
<dbReference type="InterPro" id="IPR027417">
    <property type="entry name" value="P-loop_NTPase"/>
</dbReference>
<dbReference type="InterPro" id="IPR059206">
    <property type="entry name" value="Sll1717-like"/>
</dbReference>